<name>A0A6G1SN71_9ACAR</name>
<dbReference type="GO" id="GO:0051015">
    <property type="term" value="F:actin filament binding"/>
    <property type="evidence" value="ECO:0007669"/>
    <property type="project" value="TreeGrafter"/>
</dbReference>
<dbReference type="GO" id="GO:0007015">
    <property type="term" value="P:actin filament organization"/>
    <property type="evidence" value="ECO:0007669"/>
    <property type="project" value="InterPro"/>
</dbReference>
<accession>A0A6G1SN71</accession>
<dbReference type="PANTHER" id="PTHR15435">
    <property type="entry name" value="KICSTOR COMPLEX PROTEIN KAPTIN"/>
    <property type="match status" value="1"/>
</dbReference>
<dbReference type="GO" id="GO:1904262">
    <property type="term" value="P:negative regulation of TORC1 signaling"/>
    <property type="evidence" value="ECO:0007669"/>
    <property type="project" value="TreeGrafter"/>
</dbReference>
<dbReference type="InterPro" id="IPR029982">
    <property type="entry name" value="Kptn"/>
</dbReference>
<dbReference type="AlphaFoldDB" id="A0A6G1SN71"/>
<dbReference type="EMBL" id="GGYP01007164">
    <property type="protein sequence ID" value="MDE51935.1"/>
    <property type="molecule type" value="Transcribed_RNA"/>
</dbReference>
<evidence type="ECO:0000313" key="1">
    <source>
        <dbReference type="EMBL" id="MDE51935.1"/>
    </source>
</evidence>
<dbReference type="GO" id="GO:0030027">
    <property type="term" value="C:lamellipodium"/>
    <property type="evidence" value="ECO:0007669"/>
    <property type="project" value="TreeGrafter"/>
</dbReference>
<gene>
    <name evidence="1" type="primary">Kptn</name>
    <name evidence="1" type="ORF">g.20575</name>
</gene>
<dbReference type="SUPFAM" id="SSF69318">
    <property type="entry name" value="Integrin alpha N-terminal domain"/>
    <property type="match status" value="1"/>
</dbReference>
<sequence length="451" mass="50677">MVKDLNYFPLDVESNIYGMTKLEFDDKTNKILVATLDCRIYCINYNRFKPQTKEVEFTYIPNGAKIISIGTLKRGPNDFVIGITHSLSPTPPKSASNRELIAGDSYNNRQTTYYFNIYASESVSPSFDLDYVAQGCQTLRLRYVPYHLYSTELLSFSSTNSATMEVVRKPIWLLSGGDNNLHAYLEDRPYQSFNEAQLDECFPELCDKQKSIALWIDVANIVKDSSISTGRASVERLIALGFEDGSVKLYHSKLNEATNRFDLIRASSFDSYATIIPCVRLFRINSTNHDSILRRRLGQSGINCDINQDGRFEELNLLIVSSTNSSLIFKDVLNNGLTDKRELPGSQRLDCVTTATIDDTNIDGCNELLLSTHGKELITYQYDRSSGEYVLDDISVLNYPIFAMTILDLTGDGVKDLIVLLASGILIMQTSSVDLMELCRKRVKAVLSALT</sequence>
<dbReference type="InterPro" id="IPR028994">
    <property type="entry name" value="Integrin_alpha_N"/>
</dbReference>
<proteinExistence type="predicted"/>
<protein>
    <submittedName>
        <fullName evidence="1">Kaptin</fullName>
    </submittedName>
</protein>
<organism evidence="1">
    <name type="scientific">Aceria tosichella</name>
    <name type="common">wheat curl mite</name>
    <dbReference type="NCBI Taxonomy" id="561515"/>
    <lineage>
        <taxon>Eukaryota</taxon>
        <taxon>Metazoa</taxon>
        <taxon>Ecdysozoa</taxon>
        <taxon>Arthropoda</taxon>
        <taxon>Chelicerata</taxon>
        <taxon>Arachnida</taxon>
        <taxon>Acari</taxon>
        <taxon>Acariformes</taxon>
        <taxon>Trombidiformes</taxon>
        <taxon>Prostigmata</taxon>
        <taxon>Eupodina</taxon>
        <taxon>Eriophyoidea</taxon>
        <taxon>Eriophyidae</taxon>
        <taxon>Eriophyinae</taxon>
        <taxon>Aceriini</taxon>
        <taxon>Aceria</taxon>
    </lineage>
</organism>
<dbReference type="GO" id="GO:0015629">
    <property type="term" value="C:actin cytoskeleton"/>
    <property type="evidence" value="ECO:0007669"/>
    <property type="project" value="InterPro"/>
</dbReference>
<reference evidence="1" key="1">
    <citation type="submission" date="2018-10" db="EMBL/GenBank/DDBJ databases">
        <title>Transcriptome assembly of Aceria tosichella (Wheat curl mite) Type 2.</title>
        <authorList>
            <person name="Scully E.D."/>
            <person name="Geib S.M."/>
            <person name="Palmer N.A."/>
            <person name="Gupta A.K."/>
            <person name="Sarath G."/>
            <person name="Tatineni S."/>
        </authorList>
    </citation>
    <scope>NUCLEOTIDE SEQUENCE</scope>
    <source>
        <strain evidence="1">LincolnNE</strain>
    </source>
</reference>
<dbReference type="PANTHER" id="PTHR15435:SF2">
    <property type="entry name" value="KICSTOR COMPLEX PROTEIN KAPTIN"/>
    <property type="match status" value="1"/>
</dbReference>
<dbReference type="GO" id="GO:0034198">
    <property type="term" value="P:cellular response to amino acid starvation"/>
    <property type="evidence" value="ECO:0007669"/>
    <property type="project" value="TreeGrafter"/>
</dbReference>